<protein>
    <submittedName>
        <fullName evidence="1">Uncharacterized protein</fullName>
    </submittedName>
</protein>
<dbReference type="Proteomes" id="UP000655751">
    <property type="component" value="Unassembled WGS sequence"/>
</dbReference>
<dbReference type="AlphaFoldDB" id="A0A931MZZ5"/>
<proteinExistence type="predicted"/>
<name>A0A931MZZ5_9NOCA</name>
<evidence type="ECO:0000313" key="2">
    <source>
        <dbReference type="Proteomes" id="UP000655751"/>
    </source>
</evidence>
<evidence type="ECO:0000313" key="1">
    <source>
        <dbReference type="EMBL" id="MBH0776675.1"/>
    </source>
</evidence>
<organism evidence="1 2">
    <name type="scientific">Nocardia bovistercoris</name>
    <dbReference type="NCBI Taxonomy" id="2785916"/>
    <lineage>
        <taxon>Bacteria</taxon>
        <taxon>Bacillati</taxon>
        <taxon>Actinomycetota</taxon>
        <taxon>Actinomycetes</taxon>
        <taxon>Mycobacteriales</taxon>
        <taxon>Nocardiaceae</taxon>
        <taxon>Nocardia</taxon>
    </lineage>
</organism>
<sequence length="73" mass="7532">MLLAYSAFLRGDSELTSVATSVALHADPGEITARLIYAALDNPLLAGSLDINVRFGAAAATDLGVTIDHTSTD</sequence>
<accession>A0A931MZZ5</accession>
<dbReference type="EMBL" id="JADMLG010000003">
    <property type="protein sequence ID" value="MBH0776675.1"/>
    <property type="molecule type" value="Genomic_DNA"/>
</dbReference>
<keyword evidence="2" id="KW-1185">Reference proteome</keyword>
<comment type="caution">
    <text evidence="1">The sequence shown here is derived from an EMBL/GenBank/DDBJ whole genome shotgun (WGS) entry which is preliminary data.</text>
</comment>
<gene>
    <name evidence="1" type="ORF">IT779_10305</name>
</gene>
<reference evidence="1" key="1">
    <citation type="submission" date="2020-11" db="EMBL/GenBank/DDBJ databases">
        <title>Nocardia NEAU-351.nov., a novel actinomycete isolated from the cow dung.</title>
        <authorList>
            <person name="Zhang X."/>
        </authorList>
    </citation>
    <scope>NUCLEOTIDE SEQUENCE</scope>
    <source>
        <strain evidence="1">NEAU-351</strain>
    </source>
</reference>